<dbReference type="AlphaFoldDB" id="A0A2M8ERU6"/>
<dbReference type="Gene3D" id="3.30.470.20">
    <property type="entry name" value="ATP-grasp fold, B domain"/>
    <property type="match status" value="1"/>
</dbReference>
<dbReference type="PANTHER" id="PTHR23132:SF23">
    <property type="entry name" value="D-ALANINE--D-ALANINE LIGASE B"/>
    <property type="match status" value="1"/>
</dbReference>
<sequence length="340" mass="37801">MSRIRVGVLRGGPSVEHEVSIKTGENVLRYLPKDKYEGVDIVLQKDGQCLFNNSPQYFQKANYLVDVVFNALHGYFGEDGKVQQILNNLNLPYTGSGALSSSIAMNKVLSRDIFAKSGLKIPRAIVVKEDEPLDEAAGKIFRTMNPFWVVKPASGGSSIGVTIARNFPELVEALENAFRLDSTVIVEEYIKGREVTCGVLENFRDEEHYVLPVIEIIPPAERNFFDYECKYDGSTSEICPAPLDFQLKKEIEDIARQAHRVLGCANYSRTDMIVSPRPSTSFDFAQDKSLGTSGVYLLEINTLPGLTSESLLPKSAEAVGCNFPQLLDHIIELALNRNKF</sequence>
<keyword evidence="4" id="KW-0133">Cell shape</keyword>
<evidence type="ECO:0000256" key="1">
    <source>
        <dbReference type="ARBA" id="ARBA00010871"/>
    </source>
</evidence>
<evidence type="ECO:0000256" key="6">
    <source>
        <dbReference type="PIRSR" id="PIRSR039102-3"/>
    </source>
</evidence>
<keyword evidence="3 4" id="KW-0961">Cell wall biogenesis/degradation</keyword>
<proteinExistence type="inferred from homology"/>
<dbReference type="NCBIfam" id="NF002378">
    <property type="entry name" value="PRK01372.1"/>
    <property type="match status" value="1"/>
</dbReference>
<evidence type="ECO:0000313" key="10">
    <source>
        <dbReference type="Proteomes" id="UP000230228"/>
    </source>
</evidence>
<comment type="similarity">
    <text evidence="1 4">Belongs to the D-alanine--D-alanine ligase family.</text>
</comment>
<dbReference type="HAMAP" id="MF_00047">
    <property type="entry name" value="Dala_Dala_lig"/>
    <property type="match status" value="1"/>
</dbReference>
<keyword evidence="6" id="KW-0464">Manganese</keyword>
<dbReference type="Gene3D" id="3.30.1490.20">
    <property type="entry name" value="ATP-grasp fold, A domain"/>
    <property type="match status" value="1"/>
</dbReference>
<dbReference type="PROSITE" id="PS50975">
    <property type="entry name" value="ATP_GRASP"/>
    <property type="match status" value="1"/>
</dbReference>
<dbReference type="InterPro" id="IPR013815">
    <property type="entry name" value="ATP_grasp_subdomain_1"/>
</dbReference>
<keyword evidence="7" id="KW-0067">ATP-binding</keyword>
<comment type="caution">
    <text evidence="9">The sequence shown here is derived from an EMBL/GenBank/DDBJ whole genome shotgun (WGS) entry which is preliminary data.</text>
</comment>
<comment type="function">
    <text evidence="4">Cell wall formation.</text>
</comment>
<dbReference type="Proteomes" id="UP000230228">
    <property type="component" value="Unassembled WGS sequence"/>
</dbReference>
<dbReference type="Pfam" id="PF01820">
    <property type="entry name" value="Dala_Dala_lig_N"/>
    <property type="match status" value="2"/>
</dbReference>
<feature type="active site" evidence="5">
    <location>
        <position position="157"/>
    </location>
</feature>
<organism evidence="9 10">
    <name type="scientific">Candidatus Tagabacteria bacterium CG_4_9_14_0_2_um_filter_41_11</name>
    <dbReference type="NCBI Taxonomy" id="1975019"/>
    <lineage>
        <taxon>Bacteria</taxon>
        <taxon>Candidatus Tagaibacteriota</taxon>
    </lineage>
</organism>
<feature type="binding site" evidence="6">
    <location>
        <position position="299"/>
    </location>
    <ligand>
        <name>Mg(2+)</name>
        <dbReference type="ChEBI" id="CHEBI:18420"/>
        <label>2</label>
    </ligand>
</feature>
<accession>A0A2M8ERU6</accession>
<dbReference type="Pfam" id="PF07478">
    <property type="entry name" value="Dala_Dala_lig_C"/>
    <property type="match status" value="1"/>
</dbReference>
<dbReference type="SUPFAM" id="SSF56059">
    <property type="entry name" value="Glutathione synthetase ATP-binding domain-like"/>
    <property type="match status" value="1"/>
</dbReference>
<dbReference type="GO" id="GO:0071555">
    <property type="term" value="P:cell wall organization"/>
    <property type="evidence" value="ECO:0007669"/>
    <property type="project" value="UniProtKB-KW"/>
</dbReference>
<protein>
    <recommendedName>
        <fullName evidence="4">D-alanine--D-alanine ligase</fullName>
        <ecNumber evidence="4">6.3.2.4</ecNumber>
    </recommendedName>
    <alternativeName>
        <fullName evidence="4">D-Ala-D-Ala ligase</fullName>
    </alternativeName>
    <alternativeName>
        <fullName evidence="4">D-alanylalanine synthetase</fullName>
    </alternativeName>
</protein>
<feature type="binding site" evidence="6">
    <location>
        <position position="301"/>
    </location>
    <ligand>
        <name>Mg(2+)</name>
        <dbReference type="ChEBI" id="CHEBI:18420"/>
        <label>2</label>
    </ligand>
</feature>
<evidence type="ECO:0000259" key="8">
    <source>
        <dbReference type="PROSITE" id="PS50975"/>
    </source>
</evidence>
<evidence type="ECO:0000256" key="4">
    <source>
        <dbReference type="HAMAP-Rule" id="MF_00047"/>
    </source>
</evidence>
<dbReference type="PANTHER" id="PTHR23132">
    <property type="entry name" value="D-ALANINE--D-ALANINE LIGASE"/>
    <property type="match status" value="1"/>
</dbReference>
<evidence type="ECO:0000256" key="7">
    <source>
        <dbReference type="PROSITE-ProRule" id="PRU00409"/>
    </source>
</evidence>
<dbReference type="InterPro" id="IPR016185">
    <property type="entry name" value="PreATP-grasp_dom_sf"/>
</dbReference>
<evidence type="ECO:0000256" key="3">
    <source>
        <dbReference type="ARBA" id="ARBA00023316"/>
    </source>
</evidence>
<keyword evidence="7" id="KW-0547">Nucleotide-binding</keyword>
<dbReference type="EC" id="6.3.2.4" evidence="4"/>
<dbReference type="UniPathway" id="UPA00219"/>
<dbReference type="GO" id="GO:0009252">
    <property type="term" value="P:peptidoglycan biosynthetic process"/>
    <property type="evidence" value="ECO:0007669"/>
    <property type="project" value="UniProtKB-UniRule"/>
</dbReference>
<name>A0A2M8ERU6_9BACT</name>
<comment type="catalytic activity">
    <reaction evidence="4">
        <text>2 D-alanine + ATP = D-alanyl-D-alanine + ADP + phosphate + H(+)</text>
        <dbReference type="Rhea" id="RHEA:11224"/>
        <dbReference type="ChEBI" id="CHEBI:15378"/>
        <dbReference type="ChEBI" id="CHEBI:30616"/>
        <dbReference type="ChEBI" id="CHEBI:43474"/>
        <dbReference type="ChEBI" id="CHEBI:57416"/>
        <dbReference type="ChEBI" id="CHEBI:57822"/>
        <dbReference type="ChEBI" id="CHEBI:456216"/>
        <dbReference type="EC" id="6.3.2.4"/>
    </reaction>
</comment>
<dbReference type="InterPro" id="IPR011127">
    <property type="entry name" value="Dala_Dala_lig_N"/>
</dbReference>
<dbReference type="InterPro" id="IPR011761">
    <property type="entry name" value="ATP-grasp"/>
</dbReference>
<dbReference type="GO" id="GO:0005524">
    <property type="term" value="F:ATP binding"/>
    <property type="evidence" value="ECO:0007669"/>
    <property type="project" value="UniProtKB-UniRule"/>
</dbReference>
<dbReference type="GO" id="GO:0008360">
    <property type="term" value="P:regulation of cell shape"/>
    <property type="evidence" value="ECO:0007669"/>
    <property type="project" value="UniProtKB-KW"/>
</dbReference>
<dbReference type="EMBL" id="PFSH01000005">
    <property type="protein sequence ID" value="PJC25401.1"/>
    <property type="molecule type" value="Genomic_DNA"/>
</dbReference>
<feature type="binding site" evidence="6">
    <location>
        <position position="299"/>
    </location>
    <ligand>
        <name>Mg(2+)</name>
        <dbReference type="ChEBI" id="CHEBI:18420"/>
        <label>1</label>
    </ligand>
</feature>
<comment type="subcellular location">
    <subcellularLocation>
        <location evidence="4">Cytoplasm</location>
    </subcellularLocation>
</comment>
<dbReference type="SUPFAM" id="SSF52440">
    <property type="entry name" value="PreATP-grasp domain"/>
    <property type="match status" value="1"/>
</dbReference>
<feature type="active site" evidence="5">
    <location>
        <position position="310"/>
    </location>
</feature>
<comment type="pathway">
    <text evidence="4">Cell wall biogenesis; peptidoglycan biosynthesis.</text>
</comment>
<reference evidence="10" key="1">
    <citation type="submission" date="2017-09" db="EMBL/GenBank/DDBJ databases">
        <title>Depth-based differentiation of microbial function through sediment-hosted aquifers and enrichment of novel symbionts in the deep terrestrial subsurface.</title>
        <authorList>
            <person name="Probst A.J."/>
            <person name="Ladd B."/>
            <person name="Jarett J.K."/>
            <person name="Geller-Mcgrath D.E."/>
            <person name="Sieber C.M.K."/>
            <person name="Emerson J.B."/>
            <person name="Anantharaman K."/>
            <person name="Thomas B.C."/>
            <person name="Malmstrom R."/>
            <person name="Stieglmeier M."/>
            <person name="Klingl A."/>
            <person name="Woyke T."/>
            <person name="Ryan C.M."/>
            <person name="Banfield J.F."/>
        </authorList>
    </citation>
    <scope>NUCLEOTIDE SEQUENCE [LARGE SCALE GENOMIC DNA]</scope>
</reference>
<dbReference type="NCBIfam" id="TIGR01205">
    <property type="entry name" value="D_ala_D_alaTIGR"/>
    <property type="match status" value="1"/>
</dbReference>
<evidence type="ECO:0000256" key="2">
    <source>
        <dbReference type="ARBA" id="ARBA00022598"/>
    </source>
</evidence>
<dbReference type="InterPro" id="IPR005905">
    <property type="entry name" value="D_ala_D_ala"/>
</dbReference>
<dbReference type="PIRSF" id="PIRSF039102">
    <property type="entry name" value="Ddl/VanB"/>
    <property type="match status" value="1"/>
</dbReference>
<keyword evidence="2 4" id="KW-0436">Ligase</keyword>
<comment type="cofactor">
    <cofactor evidence="6">
        <name>Mg(2+)</name>
        <dbReference type="ChEBI" id="CHEBI:18420"/>
    </cofactor>
    <cofactor evidence="6">
        <name>Mn(2+)</name>
        <dbReference type="ChEBI" id="CHEBI:29035"/>
    </cofactor>
    <text evidence="6">Binds 2 magnesium or manganese ions per subunit.</text>
</comment>
<dbReference type="GO" id="GO:0046872">
    <property type="term" value="F:metal ion binding"/>
    <property type="evidence" value="ECO:0007669"/>
    <property type="project" value="UniProtKB-KW"/>
</dbReference>
<feature type="binding site" evidence="6">
    <location>
        <position position="271"/>
    </location>
    <ligand>
        <name>Mg(2+)</name>
        <dbReference type="ChEBI" id="CHEBI:18420"/>
        <label>1</label>
    </ligand>
</feature>
<keyword evidence="4" id="KW-0573">Peptidoglycan synthesis</keyword>
<keyword evidence="6" id="KW-0460">Magnesium</keyword>
<evidence type="ECO:0000313" key="9">
    <source>
        <dbReference type="EMBL" id="PJC25401.1"/>
    </source>
</evidence>
<dbReference type="GO" id="GO:0008716">
    <property type="term" value="F:D-alanine-D-alanine ligase activity"/>
    <property type="evidence" value="ECO:0007669"/>
    <property type="project" value="UniProtKB-UniRule"/>
</dbReference>
<dbReference type="GO" id="GO:0005737">
    <property type="term" value="C:cytoplasm"/>
    <property type="evidence" value="ECO:0007669"/>
    <property type="project" value="UniProtKB-SubCell"/>
</dbReference>
<dbReference type="Gene3D" id="3.40.50.20">
    <property type="match status" value="2"/>
</dbReference>
<gene>
    <name evidence="4" type="primary">ddl</name>
    <name evidence="9" type="ORF">CO056_00455</name>
</gene>
<evidence type="ECO:0000256" key="5">
    <source>
        <dbReference type="PIRSR" id="PIRSR039102-1"/>
    </source>
</evidence>
<keyword evidence="4" id="KW-0963">Cytoplasm</keyword>
<keyword evidence="6" id="KW-0479">Metal-binding</keyword>
<dbReference type="InterPro" id="IPR011095">
    <property type="entry name" value="Dala_Dala_lig_C"/>
</dbReference>
<feature type="domain" description="ATP-grasp" evidence="8">
    <location>
        <begin position="111"/>
        <end position="332"/>
    </location>
</feature>
<feature type="active site" evidence="5">
    <location>
        <position position="16"/>
    </location>
</feature>